<reference evidence="2 3" key="1">
    <citation type="journal article" date="2006" name="Nature">
        <title>Global trends of whole-genome duplications revealed by the ciliate Paramecium tetraurelia.</title>
        <authorList>
            <consortium name="Genoscope"/>
            <person name="Aury J.-M."/>
            <person name="Jaillon O."/>
            <person name="Duret L."/>
            <person name="Noel B."/>
            <person name="Jubin C."/>
            <person name="Porcel B.M."/>
            <person name="Segurens B."/>
            <person name="Daubin V."/>
            <person name="Anthouard V."/>
            <person name="Aiach N."/>
            <person name="Arnaiz O."/>
            <person name="Billaut A."/>
            <person name="Beisson J."/>
            <person name="Blanc I."/>
            <person name="Bouhouche K."/>
            <person name="Camara F."/>
            <person name="Duharcourt S."/>
            <person name="Guigo R."/>
            <person name="Gogendeau D."/>
            <person name="Katinka M."/>
            <person name="Keller A.-M."/>
            <person name="Kissmehl R."/>
            <person name="Klotz C."/>
            <person name="Koll F."/>
            <person name="Le Moue A."/>
            <person name="Lepere C."/>
            <person name="Malinsky S."/>
            <person name="Nowacki M."/>
            <person name="Nowak J.K."/>
            <person name="Plattner H."/>
            <person name="Poulain J."/>
            <person name="Ruiz F."/>
            <person name="Serrano V."/>
            <person name="Zagulski M."/>
            <person name="Dessen P."/>
            <person name="Betermier M."/>
            <person name="Weissenbach J."/>
            <person name="Scarpelli C."/>
            <person name="Schachter V."/>
            <person name="Sperling L."/>
            <person name="Meyer E."/>
            <person name="Cohen J."/>
            <person name="Wincker P."/>
        </authorList>
    </citation>
    <scope>NUCLEOTIDE SEQUENCE [LARGE SCALE GENOMIC DNA]</scope>
    <source>
        <strain evidence="2 3">Stock d4-2</strain>
    </source>
</reference>
<organism evidence="2 3">
    <name type="scientific">Paramecium tetraurelia</name>
    <dbReference type="NCBI Taxonomy" id="5888"/>
    <lineage>
        <taxon>Eukaryota</taxon>
        <taxon>Sar</taxon>
        <taxon>Alveolata</taxon>
        <taxon>Ciliophora</taxon>
        <taxon>Intramacronucleata</taxon>
        <taxon>Oligohymenophorea</taxon>
        <taxon>Peniculida</taxon>
        <taxon>Parameciidae</taxon>
        <taxon>Paramecium</taxon>
    </lineage>
</organism>
<feature type="compositionally biased region" description="Basic and acidic residues" evidence="1">
    <location>
        <begin position="87"/>
        <end position="98"/>
    </location>
</feature>
<gene>
    <name evidence="2" type="ORF">GSPATT00030584001</name>
</gene>
<feature type="region of interest" description="Disordered" evidence="1">
    <location>
        <begin position="33"/>
        <end position="52"/>
    </location>
</feature>
<name>A0BN29_PARTE</name>
<proteinExistence type="predicted"/>
<feature type="region of interest" description="Disordered" evidence="1">
    <location>
        <begin position="82"/>
        <end position="104"/>
    </location>
</feature>
<dbReference type="OMA" id="CHRGKSE"/>
<dbReference type="InParanoid" id="A0BN29"/>
<dbReference type="AlphaFoldDB" id="A0BN29"/>
<dbReference type="RefSeq" id="XP_001427344.1">
    <property type="nucleotide sequence ID" value="XM_001427307.1"/>
</dbReference>
<dbReference type="GeneID" id="5013128"/>
<dbReference type="Proteomes" id="UP000000600">
    <property type="component" value="Unassembled WGS sequence"/>
</dbReference>
<protein>
    <submittedName>
        <fullName evidence="2">Uncharacterized protein</fullName>
    </submittedName>
</protein>
<evidence type="ECO:0000313" key="3">
    <source>
        <dbReference type="Proteomes" id="UP000000600"/>
    </source>
</evidence>
<evidence type="ECO:0000313" key="2">
    <source>
        <dbReference type="EMBL" id="CAK59946.1"/>
    </source>
</evidence>
<dbReference type="HOGENOM" id="CLU_1829070_0_0_1"/>
<sequence>MGVCKISETVDNQTLQLISARQNPPQIAIQLGTKPVQNKVSSREPPPLNGQDQMNFQQVIQEGSECHRGKSENEQSQIIKQEVNDEDIQKRRNNDNHSQDQSNNSSILNFGQILLSSYPLYREPEISHQFIISYPKLTINT</sequence>
<accession>A0BN29</accession>
<keyword evidence="3" id="KW-1185">Reference proteome</keyword>
<dbReference type="KEGG" id="ptm:GSPATT00030584001"/>
<dbReference type="EMBL" id="CT868005">
    <property type="protein sequence ID" value="CAK59946.1"/>
    <property type="molecule type" value="Genomic_DNA"/>
</dbReference>
<evidence type="ECO:0000256" key="1">
    <source>
        <dbReference type="SAM" id="MobiDB-lite"/>
    </source>
</evidence>